<feature type="region of interest" description="Disordered" evidence="1">
    <location>
        <begin position="17"/>
        <end position="80"/>
    </location>
</feature>
<feature type="compositionally biased region" description="Basic and acidic residues" evidence="1">
    <location>
        <begin position="118"/>
        <end position="127"/>
    </location>
</feature>
<accession>A0A9J6EPL3</accession>
<evidence type="ECO:0000256" key="1">
    <source>
        <dbReference type="SAM" id="MobiDB-lite"/>
    </source>
</evidence>
<dbReference type="AlphaFoldDB" id="A0A9J6EPL3"/>
<reference evidence="2" key="1">
    <citation type="journal article" date="2020" name="Cell">
        <title>Large-Scale Comparative Analyses of Tick Genomes Elucidate Their Genetic Diversity and Vector Capacities.</title>
        <authorList>
            <consortium name="Tick Genome and Microbiome Consortium (TIGMIC)"/>
            <person name="Jia N."/>
            <person name="Wang J."/>
            <person name="Shi W."/>
            <person name="Du L."/>
            <person name="Sun Y."/>
            <person name="Zhan W."/>
            <person name="Jiang J.F."/>
            <person name="Wang Q."/>
            <person name="Zhang B."/>
            <person name="Ji P."/>
            <person name="Bell-Sakyi L."/>
            <person name="Cui X.M."/>
            <person name="Yuan T.T."/>
            <person name="Jiang B.G."/>
            <person name="Yang W.F."/>
            <person name="Lam T.T."/>
            <person name="Chang Q.C."/>
            <person name="Ding S.J."/>
            <person name="Wang X.J."/>
            <person name="Zhu J.G."/>
            <person name="Ruan X.D."/>
            <person name="Zhao L."/>
            <person name="Wei J.T."/>
            <person name="Ye R.Z."/>
            <person name="Que T.C."/>
            <person name="Du C.H."/>
            <person name="Zhou Y.H."/>
            <person name="Cheng J.X."/>
            <person name="Dai P.F."/>
            <person name="Guo W.B."/>
            <person name="Han X.H."/>
            <person name="Huang E.J."/>
            <person name="Li L.F."/>
            <person name="Wei W."/>
            <person name="Gao Y.C."/>
            <person name="Liu J.Z."/>
            <person name="Shao H.Z."/>
            <person name="Wang X."/>
            <person name="Wang C.C."/>
            <person name="Yang T.C."/>
            <person name="Huo Q.B."/>
            <person name="Li W."/>
            <person name="Chen H.Y."/>
            <person name="Chen S.E."/>
            <person name="Zhou L.G."/>
            <person name="Ni X.B."/>
            <person name="Tian J.H."/>
            <person name="Sheng Y."/>
            <person name="Liu T."/>
            <person name="Pan Y.S."/>
            <person name="Xia L.Y."/>
            <person name="Li J."/>
            <person name="Zhao F."/>
            <person name="Cao W.C."/>
        </authorList>
    </citation>
    <scope>NUCLEOTIDE SEQUENCE</scope>
    <source>
        <strain evidence="2">Rmic-2018</strain>
    </source>
</reference>
<keyword evidence="3" id="KW-1185">Reference proteome</keyword>
<comment type="caution">
    <text evidence="2">The sequence shown here is derived from an EMBL/GenBank/DDBJ whole genome shotgun (WGS) entry which is preliminary data.</text>
</comment>
<evidence type="ECO:0000313" key="2">
    <source>
        <dbReference type="EMBL" id="KAH8036329.1"/>
    </source>
</evidence>
<feature type="compositionally biased region" description="Basic residues" evidence="1">
    <location>
        <begin position="52"/>
        <end position="64"/>
    </location>
</feature>
<dbReference type="Proteomes" id="UP000821866">
    <property type="component" value="Chromosome 11"/>
</dbReference>
<proteinExistence type="predicted"/>
<feature type="compositionally biased region" description="Basic residues" evidence="1">
    <location>
        <begin position="315"/>
        <end position="325"/>
    </location>
</feature>
<feature type="region of interest" description="Disordered" evidence="1">
    <location>
        <begin position="304"/>
        <end position="465"/>
    </location>
</feature>
<name>A0A9J6EPL3_RHIMP</name>
<feature type="compositionally biased region" description="Basic and acidic residues" evidence="1">
    <location>
        <begin position="426"/>
        <end position="436"/>
    </location>
</feature>
<feature type="region of interest" description="Disordered" evidence="1">
    <location>
        <begin position="114"/>
        <end position="137"/>
    </location>
</feature>
<feature type="compositionally biased region" description="Basic and acidic residues" evidence="1">
    <location>
        <begin position="384"/>
        <end position="400"/>
    </location>
</feature>
<feature type="compositionally biased region" description="Low complexity" evidence="1">
    <location>
        <begin position="26"/>
        <end position="38"/>
    </location>
</feature>
<evidence type="ECO:0000313" key="3">
    <source>
        <dbReference type="Proteomes" id="UP000821866"/>
    </source>
</evidence>
<protein>
    <submittedName>
        <fullName evidence="2">Uncharacterized protein</fullName>
    </submittedName>
</protein>
<reference evidence="2" key="2">
    <citation type="submission" date="2021-09" db="EMBL/GenBank/DDBJ databases">
        <authorList>
            <person name="Jia N."/>
            <person name="Wang J."/>
            <person name="Shi W."/>
            <person name="Du L."/>
            <person name="Sun Y."/>
            <person name="Zhan W."/>
            <person name="Jiang J."/>
            <person name="Wang Q."/>
            <person name="Zhang B."/>
            <person name="Ji P."/>
            <person name="Sakyi L.B."/>
            <person name="Cui X."/>
            <person name="Yuan T."/>
            <person name="Jiang B."/>
            <person name="Yang W."/>
            <person name="Lam T.T.-Y."/>
            <person name="Chang Q."/>
            <person name="Ding S."/>
            <person name="Wang X."/>
            <person name="Zhu J."/>
            <person name="Ruan X."/>
            <person name="Zhao L."/>
            <person name="Wei J."/>
            <person name="Que T."/>
            <person name="Du C."/>
            <person name="Cheng J."/>
            <person name="Dai P."/>
            <person name="Han X."/>
            <person name="Huang E."/>
            <person name="Gao Y."/>
            <person name="Liu J."/>
            <person name="Shao H."/>
            <person name="Ye R."/>
            <person name="Li L."/>
            <person name="Wei W."/>
            <person name="Wang X."/>
            <person name="Wang C."/>
            <person name="Huo Q."/>
            <person name="Li W."/>
            <person name="Guo W."/>
            <person name="Chen H."/>
            <person name="Chen S."/>
            <person name="Zhou L."/>
            <person name="Zhou L."/>
            <person name="Ni X."/>
            <person name="Tian J."/>
            <person name="Zhou Y."/>
            <person name="Sheng Y."/>
            <person name="Liu T."/>
            <person name="Pan Y."/>
            <person name="Xia L."/>
            <person name="Li J."/>
            <person name="Zhao F."/>
            <person name="Cao W."/>
        </authorList>
    </citation>
    <scope>NUCLEOTIDE SEQUENCE</scope>
    <source>
        <strain evidence="2">Rmic-2018</strain>
        <tissue evidence="2">Larvae</tissue>
    </source>
</reference>
<organism evidence="2 3">
    <name type="scientific">Rhipicephalus microplus</name>
    <name type="common">Cattle tick</name>
    <name type="synonym">Boophilus microplus</name>
    <dbReference type="NCBI Taxonomy" id="6941"/>
    <lineage>
        <taxon>Eukaryota</taxon>
        <taxon>Metazoa</taxon>
        <taxon>Ecdysozoa</taxon>
        <taxon>Arthropoda</taxon>
        <taxon>Chelicerata</taxon>
        <taxon>Arachnida</taxon>
        <taxon>Acari</taxon>
        <taxon>Parasitiformes</taxon>
        <taxon>Ixodida</taxon>
        <taxon>Ixodoidea</taxon>
        <taxon>Ixodidae</taxon>
        <taxon>Rhipicephalinae</taxon>
        <taxon>Rhipicephalus</taxon>
        <taxon>Boophilus</taxon>
    </lineage>
</organism>
<dbReference type="EMBL" id="JABSTU010000003">
    <property type="protein sequence ID" value="KAH8036329.1"/>
    <property type="molecule type" value="Genomic_DNA"/>
</dbReference>
<feature type="compositionally biased region" description="Low complexity" evidence="1">
    <location>
        <begin position="305"/>
        <end position="314"/>
    </location>
</feature>
<sequence length="465" mass="52060">MESNLFSNCSRRSRNLRFVYDRKPPARTSAAGSSPSSSEPDHTQVIPYVIVPKRKMGKKQKPKHSCGFESTSRGPDNKPFNMETELLELLVHFRMQRESPHGERISTEVRNASQGLDSKCHSKDKNTTSRTMSNSKCKRLGASKSNISLPNGVGSIPVALVPSSGGFIGLNNPKAIQVGLQAMTPHFQLISDVRQFGRGGLVCRSSDPSCVSDILKCKTFASVPQGRSQRLDGSEGYHGFLPWPEISHRDHPIRHQSSHCPLVIRNFPHLDARQSKNYVRFPLHQHPSQCLRCIGDHSHIDPKLKSSLFPSNSSKKSRLKPHPLRRSPSNSRQKIRENIRTFPIEQTPRLAPTRRQTPLSLSHKTEGKARAQPIGPTPRPLFVSHRESSESRPKEEEKQRTIPISPKSWRIPSIDKSFTKSALRHPVPECHGRTGLEKQLPAARQDFESRPSSHIAPAAKSKAED</sequence>
<gene>
    <name evidence="2" type="ORF">HPB51_024895</name>
</gene>